<feature type="transmembrane region" description="Helical" evidence="4">
    <location>
        <begin position="319"/>
        <end position="340"/>
    </location>
</feature>
<dbReference type="InterPro" id="IPR011701">
    <property type="entry name" value="MFS"/>
</dbReference>
<keyword evidence="2 4" id="KW-1133">Transmembrane helix</keyword>
<dbReference type="RefSeq" id="WP_091431082.1">
    <property type="nucleotide sequence ID" value="NZ_FNMV01000005.1"/>
</dbReference>
<keyword evidence="1 4" id="KW-0812">Transmembrane</keyword>
<dbReference type="AlphaFoldDB" id="A0A1H2X675"/>
<dbReference type="InterPro" id="IPR036259">
    <property type="entry name" value="MFS_trans_sf"/>
</dbReference>
<dbReference type="OrthoDB" id="9770492at2"/>
<sequence length="409" mass="44903">MQTLSNTEKTISNPVLAQKTVYSILFSIAFAHLLNDLMQSVIPATYPILKDNFQLNFTQIGLITFVYQLTASLLQPFIGFYTDKKPKPYSLVIGMLFTISGLALLSFATEFWMILAAVSLVGVGSSIFHPEASRVAFLGSGGKRGLAQSIFQLGGNTGSAIGPLMVAVIVAPYGQFYIIWFILAGFIGIWVLSRIAVWYQNHLSLRASKKVVIEEDFVPLSKKKIKISIAILLLLIFSKFFYMTSMSSYFTFYLMHKFGLSIQDSQFHLFVFLASVAAGTLIGGPLGDRFGRKYIIWISILGAAPFTLLLPYANLFWTGVLSVIIGVVIASAFSAILVFAQELMPGKVGMISGLFFGFAFGMGGLGSAFLGYLADQTSIEYVYQISSYLPLIGIFTYFLPNIKKKVVAS</sequence>
<feature type="transmembrane region" description="Helical" evidence="4">
    <location>
        <begin position="21"/>
        <end position="42"/>
    </location>
</feature>
<evidence type="ECO:0000259" key="5">
    <source>
        <dbReference type="PROSITE" id="PS50850"/>
    </source>
</evidence>
<keyword evidence="3 4" id="KW-0472">Membrane</keyword>
<feature type="transmembrane region" description="Helical" evidence="4">
    <location>
        <begin position="267"/>
        <end position="287"/>
    </location>
</feature>
<organism evidence="6 7">
    <name type="scientific">Flavobacterium degerlachei</name>
    <dbReference type="NCBI Taxonomy" id="229203"/>
    <lineage>
        <taxon>Bacteria</taxon>
        <taxon>Pseudomonadati</taxon>
        <taxon>Bacteroidota</taxon>
        <taxon>Flavobacteriia</taxon>
        <taxon>Flavobacteriales</taxon>
        <taxon>Flavobacteriaceae</taxon>
        <taxon>Flavobacterium</taxon>
    </lineage>
</organism>
<reference evidence="7" key="1">
    <citation type="submission" date="2016-10" db="EMBL/GenBank/DDBJ databases">
        <authorList>
            <person name="Varghese N."/>
            <person name="Submissions S."/>
        </authorList>
    </citation>
    <scope>NUCLEOTIDE SEQUENCE [LARGE SCALE GENOMIC DNA]</scope>
    <source>
        <strain evidence="7">DSM 15718</strain>
    </source>
</reference>
<name>A0A1H2X675_9FLAO</name>
<evidence type="ECO:0000256" key="2">
    <source>
        <dbReference type="ARBA" id="ARBA00022989"/>
    </source>
</evidence>
<evidence type="ECO:0000313" key="6">
    <source>
        <dbReference type="EMBL" id="SDW88390.1"/>
    </source>
</evidence>
<feature type="transmembrane region" description="Helical" evidence="4">
    <location>
        <begin position="62"/>
        <end position="81"/>
    </location>
</feature>
<feature type="transmembrane region" description="Helical" evidence="4">
    <location>
        <begin position="111"/>
        <end position="129"/>
    </location>
</feature>
<dbReference type="Proteomes" id="UP000198569">
    <property type="component" value="Unassembled WGS sequence"/>
</dbReference>
<feature type="transmembrane region" description="Helical" evidence="4">
    <location>
        <begin position="294"/>
        <end position="313"/>
    </location>
</feature>
<dbReference type="PANTHER" id="PTHR43129">
    <property type="entry name" value="FOSMIDOMYCIN RESISTANCE PROTEIN"/>
    <property type="match status" value="1"/>
</dbReference>
<feature type="transmembrane region" description="Helical" evidence="4">
    <location>
        <begin position="150"/>
        <end position="171"/>
    </location>
</feature>
<feature type="transmembrane region" description="Helical" evidence="4">
    <location>
        <begin position="88"/>
        <end position="105"/>
    </location>
</feature>
<evidence type="ECO:0000256" key="1">
    <source>
        <dbReference type="ARBA" id="ARBA00022692"/>
    </source>
</evidence>
<dbReference type="STRING" id="229203.SAMN05444338_105159"/>
<evidence type="ECO:0000256" key="4">
    <source>
        <dbReference type="SAM" id="Phobius"/>
    </source>
</evidence>
<evidence type="ECO:0000256" key="3">
    <source>
        <dbReference type="ARBA" id="ARBA00023136"/>
    </source>
</evidence>
<dbReference type="InterPro" id="IPR020846">
    <property type="entry name" value="MFS_dom"/>
</dbReference>
<feature type="transmembrane region" description="Helical" evidence="4">
    <location>
        <begin position="177"/>
        <end position="199"/>
    </location>
</feature>
<dbReference type="GO" id="GO:0022857">
    <property type="term" value="F:transmembrane transporter activity"/>
    <property type="evidence" value="ECO:0007669"/>
    <property type="project" value="InterPro"/>
</dbReference>
<dbReference type="EMBL" id="FNMV01000005">
    <property type="protein sequence ID" value="SDW88390.1"/>
    <property type="molecule type" value="Genomic_DNA"/>
</dbReference>
<evidence type="ECO:0000313" key="7">
    <source>
        <dbReference type="Proteomes" id="UP000198569"/>
    </source>
</evidence>
<feature type="transmembrane region" description="Helical" evidence="4">
    <location>
        <begin position="229"/>
        <end position="255"/>
    </location>
</feature>
<protein>
    <submittedName>
        <fullName evidence="6">MFS transporter, FSR family, fosmidomycin resistance protein</fullName>
    </submittedName>
</protein>
<dbReference type="PROSITE" id="PS50850">
    <property type="entry name" value="MFS"/>
    <property type="match status" value="1"/>
</dbReference>
<dbReference type="CDD" id="cd17478">
    <property type="entry name" value="MFS_FsR"/>
    <property type="match status" value="1"/>
</dbReference>
<gene>
    <name evidence="6" type="ORF">SAMN05444338_105159</name>
</gene>
<dbReference type="GO" id="GO:0005886">
    <property type="term" value="C:plasma membrane"/>
    <property type="evidence" value="ECO:0007669"/>
    <property type="project" value="TreeGrafter"/>
</dbReference>
<dbReference type="Pfam" id="PF07690">
    <property type="entry name" value="MFS_1"/>
    <property type="match status" value="1"/>
</dbReference>
<feature type="domain" description="Major facilitator superfamily (MFS) profile" evidence="5">
    <location>
        <begin position="24"/>
        <end position="405"/>
    </location>
</feature>
<proteinExistence type="predicted"/>
<dbReference type="Gene3D" id="1.20.1250.20">
    <property type="entry name" value="MFS general substrate transporter like domains"/>
    <property type="match status" value="2"/>
</dbReference>
<dbReference type="SUPFAM" id="SSF103473">
    <property type="entry name" value="MFS general substrate transporter"/>
    <property type="match status" value="1"/>
</dbReference>
<feature type="transmembrane region" description="Helical" evidence="4">
    <location>
        <begin position="381"/>
        <end position="399"/>
    </location>
</feature>
<feature type="transmembrane region" description="Helical" evidence="4">
    <location>
        <begin position="352"/>
        <end position="375"/>
    </location>
</feature>
<accession>A0A1H2X675</accession>
<dbReference type="PANTHER" id="PTHR43129:SF1">
    <property type="entry name" value="FOSMIDOMYCIN RESISTANCE PROTEIN"/>
    <property type="match status" value="1"/>
</dbReference>
<keyword evidence="7" id="KW-1185">Reference proteome</keyword>